<feature type="region of interest" description="Disordered" evidence="1">
    <location>
        <begin position="263"/>
        <end position="329"/>
    </location>
</feature>
<comment type="caution">
    <text evidence="2">The sequence shown here is derived from an EMBL/GenBank/DDBJ whole genome shotgun (WGS) entry which is preliminary data.</text>
</comment>
<evidence type="ECO:0000256" key="1">
    <source>
        <dbReference type="SAM" id="MobiDB-lite"/>
    </source>
</evidence>
<accession>A0A3M7DUY0</accession>
<feature type="compositionally biased region" description="Low complexity" evidence="1">
    <location>
        <begin position="33"/>
        <end position="55"/>
    </location>
</feature>
<organism evidence="2 3">
    <name type="scientific">Hortaea werneckii</name>
    <name type="common">Black yeast</name>
    <name type="synonym">Cladosporium werneckii</name>
    <dbReference type="NCBI Taxonomy" id="91943"/>
    <lineage>
        <taxon>Eukaryota</taxon>
        <taxon>Fungi</taxon>
        <taxon>Dikarya</taxon>
        <taxon>Ascomycota</taxon>
        <taxon>Pezizomycotina</taxon>
        <taxon>Dothideomycetes</taxon>
        <taxon>Dothideomycetidae</taxon>
        <taxon>Mycosphaerellales</taxon>
        <taxon>Teratosphaeriaceae</taxon>
        <taxon>Hortaea</taxon>
    </lineage>
</organism>
<protein>
    <submittedName>
        <fullName evidence="2">Uncharacterized protein</fullName>
    </submittedName>
</protein>
<name>A0A3M7DUY0_HORWE</name>
<proteinExistence type="predicted"/>
<feature type="region of interest" description="Disordered" evidence="1">
    <location>
        <begin position="1"/>
        <end position="62"/>
    </location>
</feature>
<dbReference type="AlphaFoldDB" id="A0A3M7DUY0"/>
<feature type="region of interest" description="Disordered" evidence="1">
    <location>
        <begin position="137"/>
        <end position="168"/>
    </location>
</feature>
<dbReference type="VEuPathDB" id="FungiDB:BTJ68_15529"/>
<sequence length="417" mass="44971">MLTQTLPTLGTSYFTEPLPSRQYHQPATYANDPTSTPASLNPSSPSPTSTSTGLPTDPPIPHLPPELWLQIFPSILSSSPISPTDSSNPFPAELTNLHLVCRAFHSLLRQHERSLARAVLRGTFVRAPFPLLLLPGKSAAEDEDPSGGEENAIDGPAGGYPRGGERSEEERMGGCLTLEDIAGTVFPFADFSSSPAAAAGSCFTDVWVLMRRWRTWELCEGVWRTCTSWGPDFAWDRGKWERVHFWGMAGLFRLGDVGVCSRSEGGGVSGESSDPHSCEDEDRGFSPRPSPPASLESGSARPCASSAVSPANDGSYPPSPLPFSPSSSSLISALQSHTNRLTHLHSLPPRPLALLLFKLHTALRILRVLGPSPLRALSTPSPPHHPQPGGDSTPREPEMQEVWSDANGYGLTRFWLG</sequence>
<feature type="region of interest" description="Disordered" evidence="1">
    <location>
        <begin position="376"/>
        <end position="398"/>
    </location>
</feature>
<evidence type="ECO:0000313" key="2">
    <source>
        <dbReference type="EMBL" id="RMY68138.1"/>
    </source>
</evidence>
<dbReference type="Proteomes" id="UP000281468">
    <property type="component" value="Unassembled WGS sequence"/>
</dbReference>
<reference evidence="2 3" key="1">
    <citation type="journal article" date="2018" name="BMC Genomics">
        <title>Genomic evidence for intraspecific hybridization in a clonal and extremely halotolerant yeast.</title>
        <authorList>
            <person name="Gostincar C."/>
            <person name="Stajich J.E."/>
            <person name="Zupancic J."/>
            <person name="Zalar P."/>
            <person name="Gunde-Cimerman N."/>
        </authorList>
    </citation>
    <scope>NUCLEOTIDE SEQUENCE [LARGE SCALE GENOMIC DNA]</scope>
    <source>
        <strain evidence="2 3">EXF-171</strain>
    </source>
</reference>
<evidence type="ECO:0000313" key="3">
    <source>
        <dbReference type="Proteomes" id="UP000281468"/>
    </source>
</evidence>
<gene>
    <name evidence="2" type="ORF">D0862_15012</name>
</gene>
<feature type="compositionally biased region" description="Polar residues" evidence="1">
    <location>
        <begin position="1"/>
        <end position="14"/>
    </location>
</feature>
<dbReference type="EMBL" id="QWIQ01001227">
    <property type="protein sequence ID" value="RMY68138.1"/>
    <property type="molecule type" value="Genomic_DNA"/>
</dbReference>